<name>A0A7C5M217_UNCW3</name>
<dbReference type="GO" id="GO:0046872">
    <property type="term" value="F:metal ion binding"/>
    <property type="evidence" value="ECO:0007669"/>
    <property type="project" value="InterPro"/>
</dbReference>
<dbReference type="Pfam" id="PF02915">
    <property type="entry name" value="Rubrerythrin"/>
    <property type="match status" value="1"/>
</dbReference>
<organism evidence="2">
    <name type="scientific">candidate division WOR-3 bacterium</name>
    <dbReference type="NCBI Taxonomy" id="2052148"/>
    <lineage>
        <taxon>Bacteria</taxon>
        <taxon>Bacteria division WOR-3</taxon>
    </lineage>
</organism>
<protein>
    <submittedName>
        <fullName evidence="2">Rubrerythrin</fullName>
    </submittedName>
</protein>
<dbReference type="InterPro" id="IPR009078">
    <property type="entry name" value="Ferritin-like_SF"/>
</dbReference>
<feature type="domain" description="Rubrerythrin diiron-binding" evidence="1">
    <location>
        <begin position="26"/>
        <end position="164"/>
    </location>
</feature>
<evidence type="ECO:0000313" key="2">
    <source>
        <dbReference type="EMBL" id="HHF58171.1"/>
    </source>
</evidence>
<dbReference type="AlphaFoldDB" id="A0A7C5M217"/>
<proteinExistence type="predicted"/>
<dbReference type="PANTHER" id="PTHR33531:SF10">
    <property type="entry name" value="BLR7895 PROTEIN"/>
    <property type="match status" value="1"/>
</dbReference>
<feature type="non-terminal residue" evidence="2">
    <location>
        <position position="165"/>
    </location>
</feature>
<dbReference type="PANTHER" id="PTHR33531">
    <property type="entry name" value="RUBRERYTHRIN SUBFAMILY"/>
    <property type="match status" value="1"/>
</dbReference>
<dbReference type="EMBL" id="DRTV01000140">
    <property type="protein sequence ID" value="HHF58171.1"/>
    <property type="molecule type" value="Genomic_DNA"/>
</dbReference>
<dbReference type="SUPFAM" id="SSF47240">
    <property type="entry name" value="Ferritin-like"/>
    <property type="match status" value="1"/>
</dbReference>
<accession>A0A7C5M217</accession>
<reference evidence="2" key="1">
    <citation type="journal article" date="2020" name="mSystems">
        <title>Genome- and Community-Level Interaction Insights into Carbon Utilization and Element Cycling Functions of Hydrothermarchaeota in Hydrothermal Sediment.</title>
        <authorList>
            <person name="Zhou Z."/>
            <person name="Liu Y."/>
            <person name="Xu W."/>
            <person name="Pan J."/>
            <person name="Luo Z.H."/>
            <person name="Li M."/>
        </authorList>
    </citation>
    <scope>NUCLEOTIDE SEQUENCE [LARGE SCALE GENOMIC DNA]</scope>
    <source>
        <strain evidence="2">HyVt-94</strain>
    </source>
</reference>
<dbReference type="InterPro" id="IPR012347">
    <property type="entry name" value="Ferritin-like"/>
</dbReference>
<dbReference type="Gene3D" id="1.20.1260.10">
    <property type="match status" value="1"/>
</dbReference>
<dbReference type="GO" id="GO:0016491">
    <property type="term" value="F:oxidoreductase activity"/>
    <property type="evidence" value="ECO:0007669"/>
    <property type="project" value="InterPro"/>
</dbReference>
<gene>
    <name evidence="2" type="ORF">ENL41_01950</name>
</gene>
<sequence>MSEVFSSVNHIIRKCLKTLPHLNPEELLSYKIKAEVEEAEVYYRLYELSKEMIWSEELPKIFYQLSQENLEHVEKFLELYKKIFPGKEPVSVDLPSLKAVLAEETLKNFLEGARLEYLFEILMENEKMAKEVCEYVSTTTENPEVGELAQWLAKREEERYNRLKR</sequence>
<evidence type="ECO:0000259" key="1">
    <source>
        <dbReference type="Pfam" id="PF02915"/>
    </source>
</evidence>
<dbReference type="Proteomes" id="UP000886014">
    <property type="component" value="Unassembled WGS sequence"/>
</dbReference>
<comment type="caution">
    <text evidence="2">The sequence shown here is derived from an EMBL/GenBank/DDBJ whole genome shotgun (WGS) entry which is preliminary data.</text>
</comment>
<dbReference type="CDD" id="cd01045">
    <property type="entry name" value="Ferritin_like_AB"/>
    <property type="match status" value="1"/>
</dbReference>
<dbReference type="InterPro" id="IPR003251">
    <property type="entry name" value="Rr_diiron-bd_dom"/>
</dbReference>